<gene>
    <name evidence="2" type="ORF">ACFP2T_17955</name>
</gene>
<dbReference type="EMBL" id="JBHSPR010000013">
    <property type="protein sequence ID" value="MFC6018080.1"/>
    <property type="molecule type" value="Genomic_DNA"/>
</dbReference>
<proteinExistence type="predicted"/>
<organism evidence="2 3">
    <name type="scientific">Plantactinospora solaniradicis</name>
    <dbReference type="NCBI Taxonomy" id="1723736"/>
    <lineage>
        <taxon>Bacteria</taxon>
        <taxon>Bacillati</taxon>
        <taxon>Actinomycetota</taxon>
        <taxon>Actinomycetes</taxon>
        <taxon>Micromonosporales</taxon>
        <taxon>Micromonosporaceae</taxon>
        <taxon>Plantactinospora</taxon>
    </lineage>
</organism>
<feature type="transmembrane region" description="Helical" evidence="1">
    <location>
        <begin position="103"/>
        <end position="121"/>
    </location>
</feature>
<evidence type="ECO:0000313" key="2">
    <source>
        <dbReference type="EMBL" id="MFC6018080.1"/>
    </source>
</evidence>
<protein>
    <recommendedName>
        <fullName evidence="4">DUF1440 domain-containing protein</fullName>
    </recommendedName>
</protein>
<keyword evidence="1" id="KW-0472">Membrane</keyword>
<feature type="transmembrane region" description="Helical" evidence="1">
    <location>
        <begin position="73"/>
        <end position="91"/>
    </location>
</feature>
<accession>A0ABW1K9B3</accession>
<evidence type="ECO:0000313" key="3">
    <source>
        <dbReference type="Proteomes" id="UP001596203"/>
    </source>
</evidence>
<dbReference type="Proteomes" id="UP001596203">
    <property type="component" value="Unassembled WGS sequence"/>
</dbReference>
<feature type="transmembrane region" description="Helical" evidence="1">
    <location>
        <begin position="133"/>
        <end position="155"/>
    </location>
</feature>
<evidence type="ECO:0000256" key="1">
    <source>
        <dbReference type="SAM" id="Phobius"/>
    </source>
</evidence>
<name>A0ABW1K9B3_9ACTN</name>
<keyword evidence="1" id="KW-1133">Transmembrane helix</keyword>
<keyword evidence="1" id="KW-0812">Transmembrane</keyword>
<evidence type="ECO:0008006" key="4">
    <source>
        <dbReference type="Google" id="ProtNLM"/>
    </source>
</evidence>
<comment type="caution">
    <text evidence="2">The sequence shown here is derived from an EMBL/GenBank/DDBJ whole genome shotgun (WGS) entry which is preliminary data.</text>
</comment>
<sequence>MNSKPTLIRTLAGGLAGGAAVCVALYATFAAWGGSKRDEVGLLFDPSTQSAKLIAIWKEIEPLPLLISSPEPIIGSYFGFAIGYALIYRSVAAAWPSGIVNRVARLGSIIWLAGAFFEFQGPVNLAHQPIRPTAIALAFWAVAALAEALAIVAVLDRGVGSGLATTGAPVAITDPGRVKSTP</sequence>
<keyword evidence="3" id="KW-1185">Reference proteome</keyword>
<reference evidence="3" key="1">
    <citation type="journal article" date="2019" name="Int. J. Syst. Evol. Microbiol.">
        <title>The Global Catalogue of Microorganisms (GCM) 10K type strain sequencing project: providing services to taxonomists for standard genome sequencing and annotation.</title>
        <authorList>
            <consortium name="The Broad Institute Genomics Platform"/>
            <consortium name="The Broad Institute Genome Sequencing Center for Infectious Disease"/>
            <person name="Wu L."/>
            <person name="Ma J."/>
        </authorList>
    </citation>
    <scope>NUCLEOTIDE SEQUENCE [LARGE SCALE GENOMIC DNA]</scope>
    <source>
        <strain evidence="3">ZS-35-S2</strain>
    </source>
</reference>
<feature type="transmembrane region" description="Helical" evidence="1">
    <location>
        <begin position="12"/>
        <end position="32"/>
    </location>
</feature>
<dbReference type="RefSeq" id="WP_377423086.1">
    <property type="nucleotide sequence ID" value="NZ_JBHSPR010000013.1"/>
</dbReference>